<dbReference type="AlphaFoldDB" id="I3Z0S7"/>
<evidence type="ECO:0000256" key="1">
    <source>
        <dbReference type="SAM" id="Phobius"/>
    </source>
</evidence>
<name>I3Z0S7_BELBD</name>
<protein>
    <recommendedName>
        <fullName evidence="4">SdpI/YhfL protein family</fullName>
    </recommendedName>
</protein>
<keyword evidence="1" id="KW-1133">Transmembrane helix</keyword>
<sequence length="107" mass="12613">MNKFLVAILVLNIVTTLIVILIYFVRPKTINPIIGYRTKLSMKNQVNWDVSQNYFFMNWIFILPIIYLTQILMLIGEIPFKFIGYIVFSEFIVFTPALTFATERKLI</sequence>
<dbReference type="EMBL" id="CP003281">
    <property type="protein sequence ID" value="AFL82845.1"/>
    <property type="molecule type" value="Genomic_DNA"/>
</dbReference>
<organism evidence="2 3">
    <name type="scientific">Belliella baltica (strain DSM 15883 / CIP 108006 / LMG 21964 / BA134)</name>
    <dbReference type="NCBI Taxonomy" id="866536"/>
    <lineage>
        <taxon>Bacteria</taxon>
        <taxon>Pseudomonadati</taxon>
        <taxon>Bacteroidota</taxon>
        <taxon>Cytophagia</taxon>
        <taxon>Cytophagales</taxon>
        <taxon>Cyclobacteriaceae</taxon>
        <taxon>Belliella</taxon>
    </lineage>
</organism>
<evidence type="ECO:0000313" key="3">
    <source>
        <dbReference type="Proteomes" id="UP000006050"/>
    </source>
</evidence>
<reference evidence="3" key="1">
    <citation type="submission" date="2012-06" db="EMBL/GenBank/DDBJ databases">
        <title>The complete genome of Belliella baltica DSM 15883.</title>
        <authorList>
            <person name="Lucas S."/>
            <person name="Copeland A."/>
            <person name="Lapidus A."/>
            <person name="Goodwin L."/>
            <person name="Pitluck S."/>
            <person name="Peters L."/>
            <person name="Mikhailova N."/>
            <person name="Davenport K."/>
            <person name="Kyrpides N."/>
            <person name="Mavromatis K."/>
            <person name="Pagani I."/>
            <person name="Ivanova N."/>
            <person name="Ovchinnikova G."/>
            <person name="Zeytun A."/>
            <person name="Detter J.C."/>
            <person name="Han C."/>
            <person name="Land M."/>
            <person name="Hauser L."/>
            <person name="Markowitz V."/>
            <person name="Cheng J.-F."/>
            <person name="Hugenholtz P."/>
            <person name="Woyke T."/>
            <person name="Wu D."/>
            <person name="Tindall B."/>
            <person name="Pomrenke H."/>
            <person name="Brambilla E."/>
            <person name="Klenk H.-P."/>
            <person name="Eisen J.A."/>
        </authorList>
    </citation>
    <scope>NUCLEOTIDE SEQUENCE [LARGE SCALE GENOMIC DNA]</scope>
    <source>
        <strain evidence="3">DSM 15883 / CIP 108006 / LMG 21964 / BA134</strain>
    </source>
</reference>
<gene>
    <name evidence="2" type="ordered locus">Belba_0175</name>
</gene>
<evidence type="ECO:0008006" key="4">
    <source>
        <dbReference type="Google" id="ProtNLM"/>
    </source>
</evidence>
<feature type="transmembrane region" description="Helical" evidence="1">
    <location>
        <begin position="54"/>
        <end position="76"/>
    </location>
</feature>
<keyword evidence="1" id="KW-0472">Membrane</keyword>
<feature type="transmembrane region" description="Helical" evidence="1">
    <location>
        <begin position="82"/>
        <end position="101"/>
    </location>
</feature>
<dbReference type="HOGENOM" id="CLU_2204870_0_0_10"/>
<keyword evidence="3" id="KW-1185">Reference proteome</keyword>
<evidence type="ECO:0000313" key="2">
    <source>
        <dbReference type="EMBL" id="AFL82845.1"/>
    </source>
</evidence>
<proteinExistence type="predicted"/>
<keyword evidence="1" id="KW-0812">Transmembrane</keyword>
<dbReference type="KEGG" id="bbd:Belba_0175"/>
<dbReference type="Proteomes" id="UP000006050">
    <property type="component" value="Chromosome"/>
</dbReference>
<accession>I3Z0S7</accession>
<dbReference type="Pfam" id="PF13630">
    <property type="entry name" value="SdpI"/>
    <property type="match status" value="1"/>
</dbReference>
<dbReference type="RefSeq" id="WP_014770862.1">
    <property type="nucleotide sequence ID" value="NC_018010.1"/>
</dbReference>
<feature type="transmembrane region" description="Helical" evidence="1">
    <location>
        <begin position="6"/>
        <end position="25"/>
    </location>
</feature>
<dbReference type="InterPro" id="IPR025962">
    <property type="entry name" value="SdpI/YhfL"/>
</dbReference>